<reference evidence="1" key="1">
    <citation type="submission" date="2021-08" db="EMBL/GenBank/DDBJ databases">
        <title>Flavobacterium sp. strain CC-SYL302.</title>
        <authorList>
            <person name="Lin S.-Y."/>
            <person name="Lee T.-H."/>
            <person name="Young C.-C."/>
        </authorList>
    </citation>
    <scope>NUCLEOTIDE SEQUENCE</scope>
    <source>
        <strain evidence="1">CC-SYL302</strain>
    </source>
</reference>
<accession>A0ABY6LZR7</accession>
<dbReference type="EMBL" id="CP081495">
    <property type="protein sequence ID" value="UYW00909.1"/>
    <property type="molecule type" value="Genomic_DNA"/>
</dbReference>
<protein>
    <recommendedName>
        <fullName evidence="3">Class I SAM-dependent methyltransferase</fullName>
    </recommendedName>
</protein>
<sequence length="142" mass="16850">MNHKSKTRIFKALNILPSFLGYTLYHYLQNIKSSKNFNSKLKSNIKTYNKLEEVLTHLNLNLNQKKIIEIGSGWIPAMPYEFLFKGNASLVYTYDLNHHYQKSKILNFNIQYFTSESYKDFSRTKYGIDDRIIYMPKKKCNS</sequence>
<evidence type="ECO:0000313" key="2">
    <source>
        <dbReference type="Proteomes" id="UP001163328"/>
    </source>
</evidence>
<dbReference type="RefSeq" id="WP_264433141.1">
    <property type="nucleotide sequence ID" value="NZ_CP081495.1"/>
</dbReference>
<proteinExistence type="predicted"/>
<dbReference type="Proteomes" id="UP001163328">
    <property type="component" value="Chromosome"/>
</dbReference>
<evidence type="ECO:0000313" key="1">
    <source>
        <dbReference type="EMBL" id="UYW00909.1"/>
    </source>
</evidence>
<organism evidence="1 2">
    <name type="scientific">Flavobacterium agricola</name>
    <dbReference type="NCBI Taxonomy" id="2870839"/>
    <lineage>
        <taxon>Bacteria</taxon>
        <taxon>Pseudomonadati</taxon>
        <taxon>Bacteroidota</taxon>
        <taxon>Flavobacteriia</taxon>
        <taxon>Flavobacteriales</taxon>
        <taxon>Flavobacteriaceae</taxon>
        <taxon>Flavobacterium</taxon>
    </lineage>
</organism>
<gene>
    <name evidence="1" type="ORF">K5I29_10410</name>
</gene>
<evidence type="ECO:0008006" key="3">
    <source>
        <dbReference type="Google" id="ProtNLM"/>
    </source>
</evidence>
<keyword evidence="2" id="KW-1185">Reference proteome</keyword>
<name>A0ABY6LZR7_9FLAO</name>